<comment type="catalytic activity">
    <reaction evidence="1 9">
        <text>a ribonucleoside 5'-phosphate + H2O = a ribonucleoside + phosphate</text>
        <dbReference type="Rhea" id="RHEA:12484"/>
        <dbReference type="ChEBI" id="CHEBI:15377"/>
        <dbReference type="ChEBI" id="CHEBI:18254"/>
        <dbReference type="ChEBI" id="CHEBI:43474"/>
        <dbReference type="ChEBI" id="CHEBI:58043"/>
        <dbReference type="EC" id="3.1.3.5"/>
    </reaction>
</comment>
<evidence type="ECO:0000256" key="8">
    <source>
        <dbReference type="ARBA" id="ARBA00022801"/>
    </source>
</evidence>
<dbReference type="AlphaFoldDB" id="K6Y5A4"/>
<evidence type="ECO:0000259" key="10">
    <source>
        <dbReference type="Pfam" id="PF01975"/>
    </source>
</evidence>
<dbReference type="PANTHER" id="PTHR30457">
    <property type="entry name" value="5'-NUCLEOTIDASE SURE"/>
    <property type="match status" value="1"/>
</dbReference>
<comment type="subcellular location">
    <subcellularLocation>
        <location evidence="3 9">Cytoplasm</location>
    </subcellularLocation>
</comment>
<comment type="cofactor">
    <cofactor evidence="9">
        <name>a divalent metal cation</name>
        <dbReference type="ChEBI" id="CHEBI:60240"/>
    </cofactor>
    <text evidence="9">Binds 1 divalent metal cation per subunit.</text>
</comment>
<dbReference type="OrthoDB" id="9780815at2"/>
<feature type="binding site" evidence="9">
    <location>
        <position position="9"/>
    </location>
    <ligand>
        <name>a divalent metal cation</name>
        <dbReference type="ChEBI" id="CHEBI:60240"/>
    </ligand>
</feature>
<evidence type="ECO:0000256" key="4">
    <source>
        <dbReference type="ARBA" id="ARBA00011062"/>
    </source>
</evidence>
<dbReference type="NCBIfam" id="TIGR00087">
    <property type="entry name" value="surE"/>
    <property type="match status" value="1"/>
</dbReference>
<name>K6Y5A4_9ALTE</name>
<feature type="binding site" evidence="9">
    <location>
        <position position="39"/>
    </location>
    <ligand>
        <name>a divalent metal cation</name>
        <dbReference type="ChEBI" id="CHEBI:60240"/>
    </ligand>
</feature>
<dbReference type="EMBL" id="BAEQ01000018">
    <property type="protein sequence ID" value="GAC27969.1"/>
    <property type="molecule type" value="Genomic_DNA"/>
</dbReference>
<dbReference type="EC" id="3.1.3.5" evidence="9"/>
<comment type="function">
    <text evidence="9">Nucleotidase that shows phosphatase activity on nucleoside 5'-monophosphates.</text>
</comment>
<protein>
    <recommendedName>
        <fullName evidence="9">5'-nucleotidase SurE</fullName>
        <ecNumber evidence="9">3.1.3.5</ecNumber>
    </recommendedName>
    <alternativeName>
        <fullName evidence="9">Nucleoside 5'-monophosphate phosphohydrolase</fullName>
    </alternativeName>
</protein>
<dbReference type="NCBIfam" id="NF001490">
    <property type="entry name" value="PRK00346.1-4"/>
    <property type="match status" value="1"/>
</dbReference>
<feature type="binding site" evidence="9">
    <location>
        <position position="8"/>
    </location>
    <ligand>
        <name>a divalent metal cation</name>
        <dbReference type="ChEBI" id="CHEBI:60240"/>
    </ligand>
</feature>
<feature type="binding site" evidence="9">
    <location>
        <position position="91"/>
    </location>
    <ligand>
        <name>a divalent metal cation</name>
        <dbReference type="ChEBI" id="CHEBI:60240"/>
    </ligand>
</feature>
<dbReference type="GO" id="GO:0000166">
    <property type="term" value="F:nucleotide binding"/>
    <property type="evidence" value="ECO:0007669"/>
    <property type="project" value="UniProtKB-KW"/>
</dbReference>
<dbReference type="GO" id="GO:0005737">
    <property type="term" value="C:cytoplasm"/>
    <property type="evidence" value="ECO:0007669"/>
    <property type="project" value="UniProtKB-SubCell"/>
</dbReference>
<reference evidence="12" key="1">
    <citation type="journal article" date="2014" name="Environ. Microbiol.">
        <title>Comparative genomics of the marine bacterial genus Glaciecola reveals the high degree of genomic diversity and genomic characteristic for cold adaptation.</title>
        <authorList>
            <person name="Qin Q.L."/>
            <person name="Xie B.B."/>
            <person name="Yu Y."/>
            <person name="Shu Y.L."/>
            <person name="Rong J.C."/>
            <person name="Zhang Y.J."/>
            <person name="Zhao D.L."/>
            <person name="Chen X.L."/>
            <person name="Zhang X.Y."/>
            <person name="Chen B."/>
            <person name="Zhou B.C."/>
            <person name="Zhang Y.Z."/>
        </authorList>
    </citation>
    <scope>NUCLEOTIDE SEQUENCE [LARGE SCALE GENOMIC DNA]</scope>
    <source>
        <strain evidence="12">ACAM 615</strain>
    </source>
</reference>
<dbReference type="NCBIfam" id="NF001489">
    <property type="entry name" value="PRK00346.1-3"/>
    <property type="match status" value="1"/>
</dbReference>
<dbReference type="FunFam" id="3.40.1210.10:FF:000001">
    <property type="entry name" value="5'/3'-nucleotidase SurE"/>
    <property type="match status" value="1"/>
</dbReference>
<evidence type="ECO:0000313" key="11">
    <source>
        <dbReference type="EMBL" id="GAC27969.1"/>
    </source>
</evidence>
<dbReference type="Gene3D" id="3.40.1210.10">
    <property type="entry name" value="Survival protein SurE-like phosphatase/nucleotidase"/>
    <property type="match status" value="1"/>
</dbReference>
<keyword evidence="8 9" id="KW-0378">Hydrolase</keyword>
<dbReference type="InterPro" id="IPR036523">
    <property type="entry name" value="SurE-like_sf"/>
</dbReference>
<dbReference type="GO" id="GO:0008254">
    <property type="term" value="F:3'-nucleotidase activity"/>
    <property type="evidence" value="ECO:0007669"/>
    <property type="project" value="TreeGrafter"/>
</dbReference>
<evidence type="ECO:0000256" key="7">
    <source>
        <dbReference type="ARBA" id="ARBA00022741"/>
    </source>
</evidence>
<keyword evidence="7 9" id="KW-0547">Nucleotide-binding</keyword>
<dbReference type="GO" id="GO:0046872">
    <property type="term" value="F:metal ion binding"/>
    <property type="evidence" value="ECO:0007669"/>
    <property type="project" value="UniProtKB-UniRule"/>
</dbReference>
<comment type="cofactor">
    <cofactor evidence="2">
        <name>Mg(2+)</name>
        <dbReference type="ChEBI" id="CHEBI:18420"/>
    </cofactor>
</comment>
<dbReference type="SUPFAM" id="SSF64167">
    <property type="entry name" value="SurE-like"/>
    <property type="match status" value="1"/>
</dbReference>
<evidence type="ECO:0000256" key="1">
    <source>
        <dbReference type="ARBA" id="ARBA00000815"/>
    </source>
</evidence>
<sequence>MNILLSNDDGVNAVGIAVLFEHLSKEHDVTVIAPDRNCSGMSNALSLHSPLRIEKMPNGFYAVNGTPSDCVQLGINKFMLQEPDLVVSGINHGPNLGDDTIYSGTVAAALEGRHMGLPAIAVSLCSKKEDHFDTAAKVTCDIIRRLTSHPLEQNEILNINVPAIPYECIKGIAATRLGKRHRAETMVESTDPFGRTIYWYGKLGSEQDAGEGTDFDAVNNNYCSVTPLSVDMTVHQKVSKMNAWLNTKETMN</sequence>
<dbReference type="RefSeq" id="WP_006009800.1">
    <property type="nucleotide sequence ID" value="NZ_BAEQ01000018.1"/>
</dbReference>
<dbReference type="STRING" id="1121922.GCA_000428905_00070"/>
<evidence type="ECO:0000256" key="9">
    <source>
        <dbReference type="HAMAP-Rule" id="MF_00060"/>
    </source>
</evidence>
<keyword evidence="5 9" id="KW-0963">Cytoplasm</keyword>
<evidence type="ECO:0000313" key="12">
    <source>
        <dbReference type="Proteomes" id="UP000006251"/>
    </source>
</evidence>
<comment type="caution">
    <text evidence="11">The sequence shown here is derived from an EMBL/GenBank/DDBJ whole genome shotgun (WGS) entry which is preliminary data.</text>
</comment>
<dbReference type="Pfam" id="PF01975">
    <property type="entry name" value="SurE"/>
    <property type="match status" value="1"/>
</dbReference>
<dbReference type="PANTHER" id="PTHR30457:SF12">
    <property type="entry name" value="5'_3'-NUCLEOTIDASE SURE"/>
    <property type="match status" value="1"/>
</dbReference>
<organism evidence="11 12">
    <name type="scientific">Brumicola pallidula DSM 14239 = ACAM 615</name>
    <dbReference type="NCBI Taxonomy" id="1121922"/>
    <lineage>
        <taxon>Bacteria</taxon>
        <taxon>Pseudomonadati</taxon>
        <taxon>Pseudomonadota</taxon>
        <taxon>Gammaproteobacteria</taxon>
        <taxon>Alteromonadales</taxon>
        <taxon>Alteromonadaceae</taxon>
        <taxon>Brumicola</taxon>
    </lineage>
</organism>
<comment type="similarity">
    <text evidence="4 9">Belongs to the SurE nucleotidase family.</text>
</comment>
<dbReference type="Proteomes" id="UP000006251">
    <property type="component" value="Unassembled WGS sequence"/>
</dbReference>
<proteinExistence type="inferred from homology"/>
<gene>
    <name evidence="9 11" type="primary">surE</name>
    <name evidence="11" type="ORF">GPAL_1090</name>
</gene>
<dbReference type="InterPro" id="IPR002828">
    <property type="entry name" value="SurE-like_Pase/nucleotidase"/>
</dbReference>
<evidence type="ECO:0000256" key="3">
    <source>
        <dbReference type="ARBA" id="ARBA00004496"/>
    </source>
</evidence>
<dbReference type="GO" id="GO:0004309">
    <property type="term" value="F:exopolyphosphatase activity"/>
    <property type="evidence" value="ECO:0007669"/>
    <property type="project" value="TreeGrafter"/>
</dbReference>
<evidence type="ECO:0000256" key="5">
    <source>
        <dbReference type="ARBA" id="ARBA00022490"/>
    </source>
</evidence>
<keyword evidence="6 9" id="KW-0479">Metal-binding</keyword>
<dbReference type="InterPro" id="IPR030048">
    <property type="entry name" value="SurE"/>
</dbReference>
<feature type="domain" description="Survival protein SurE-like phosphatase/nucleotidase" evidence="10">
    <location>
        <begin position="3"/>
        <end position="183"/>
    </location>
</feature>
<keyword evidence="12" id="KW-1185">Reference proteome</keyword>
<accession>K6Y5A4</accession>
<dbReference type="HAMAP" id="MF_00060">
    <property type="entry name" value="SurE"/>
    <property type="match status" value="1"/>
</dbReference>
<evidence type="ECO:0000256" key="2">
    <source>
        <dbReference type="ARBA" id="ARBA00001946"/>
    </source>
</evidence>
<dbReference type="GO" id="GO:0008253">
    <property type="term" value="F:5'-nucleotidase activity"/>
    <property type="evidence" value="ECO:0007669"/>
    <property type="project" value="UniProtKB-UniRule"/>
</dbReference>
<evidence type="ECO:0000256" key="6">
    <source>
        <dbReference type="ARBA" id="ARBA00022723"/>
    </source>
</evidence>